<evidence type="ECO:0000313" key="1">
    <source>
        <dbReference type="EMBL" id="PMM45991.1"/>
    </source>
</evidence>
<proteinExistence type="predicted"/>
<gene>
    <name evidence="1" type="ORF">BCT54_25195</name>
</gene>
<name>A0A2N7JPA5_VIBSP</name>
<dbReference type="EMBL" id="MCZF01000217">
    <property type="protein sequence ID" value="PMM45991.1"/>
    <property type="molecule type" value="Genomic_DNA"/>
</dbReference>
<dbReference type="RefSeq" id="WP_102552845.1">
    <property type="nucleotide sequence ID" value="NZ_MCZF01000217.1"/>
</dbReference>
<organism evidence="1 2">
    <name type="scientific">Vibrio splendidus</name>
    <dbReference type="NCBI Taxonomy" id="29497"/>
    <lineage>
        <taxon>Bacteria</taxon>
        <taxon>Pseudomonadati</taxon>
        <taxon>Pseudomonadota</taxon>
        <taxon>Gammaproteobacteria</taxon>
        <taxon>Vibrionales</taxon>
        <taxon>Vibrionaceae</taxon>
        <taxon>Vibrio</taxon>
    </lineage>
</organism>
<comment type="caution">
    <text evidence="1">The sequence shown here is derived from an EMBL/GenBank/DDBJ whole genome shotgun (WGS) entry which is preliminary data.</text>
</comment>
<accession>A0A2N7JPA5</accession>
<sequence length="245" mass="28667">MDLNLLKSNYESVLKDLNSTDFINGEDRYSGVFLPYPFEEFSSANRRVMIVGRETARWNTLNNKNTISRIVKHNDTKNLRSIIDEAFERYSWHLLEKKGGELKVSHRSHFKRFYSKLAQELSLSPQQLIYANLYAWDYNGVSPQRRGKEEFSVIQKLSAELLVETIKFCKPDSIVFAVGCNRKNDETIKLVMNKYFGGYETKELESKKYWRFTSNGMDCYRIAHPRANSKEQQDFRSLVINKVTG</sequence>
<reference evidence="2" key="1">
    <citation type="submission" date="2016-07" db="EMBL/GenBank/DDBJ databases">
        <title>Nontailed viruses are major unrecognized killers of bacteria in the ocean.</title>
        <authorList>
            <person name="Kauffman K."/>
            <person name="Hussain F."/>
            <person name="Yang J."/>
            <person name="Arevalo P."/>
            <person name="Brown J."/>
            <person name="Cutler M."/>
            <person name="Kelly L."/>
            <person name="Polz M.F."/>
        </authorList>
    </citation>
    <scope>NUCLEOTIDE SEQUENCE [LARGE SCALE GENOMIC DNA]</scope>
    <source>
        <strain evidence="2">10N.261.48.B5</strain>
    </source>
</reference>
<dbReference type="AlphaFoldDB" id="A0A2N7JPA5"/>
<dbReference type="Proteomes" id="UP000235533">
    <property type="component" value="Unassembled WGS sequence"/>
</dbReference>
<protein>
    <submittedName>
        <fullName evidence="1">Uncharacterized protein</fullName>
    </submittedName>
</protein>
<evidence type="ECO:0000313" key="2">
    <source>
        <dbReference type="Proteomes" id="UP000235533"/>
    </source>
</evidence>